<dbReference type="AlphaFoldDB" id="A0A8S1PPL0"/>
<dbReference type="PROSITE" id="PS50082">
    <property type="entry name" value="WD_REPEATS_2"/>
    <property type="match status" value="2"/>
</dbReference>
<dbReference type="OMA" id="GSNQCEL"/>
<comment type="caution">
    <text evidence="2">The sequence shown here is derived from an EMBL/GenBank/DDBJ whole genome shotgun (WGS) entry which is preliminary data.</text>
</comment>
<dbReference type="Proteomes" id="UP000688137">
    <property type="component" value="Unassembled WGS sequence"/>
</dbReference>
<dbReference type="PANTHER" id="PTHR19920">
    <property type="entry name" value="WD40 PROTEIN CIAO1"/>
    <property type="match status" value="1"/>
</dbReference>
<accession>A0A8S1PPL0</accession>
<dbReference type="PROSITE" id="PS50294">
    <property type="entry name" value="WD_REPEATS_REGION"/>
    <property type="match status" value="2"/>
</dbReference>
<evidence type="ECO:0000313" key="3">
    <source>
        <dbReference type="Proteomes" id="UP000688137"/>
    </source>
</evidence>
<evidence type="ECO:0008006" key="4">
    <source>
        <dbReference type="Google" id="ProtNLM"/>
    </source>
</evidence>
<evidence type="ECO:0000313" key="2">
    <source>
        <dbReference type="EMBL" id="CAD8104653.1"/>
    </source>
</evidence>
<name>A0A8S1PPL0_PARPR</name>
<dbReference type="Pfam" id="PF00400">
    <property type="entry name" value="WD40"/>
    <property type="match status" value="3"/>
</dbReference>
<organism evidence="2 3">
    <name type="scientific">Paramecium primaurelia</name>
    <dbReference type="NCBI Taxonomy" id="5886"/>
    <lineage>
        <taxon>Eukaryota</taxon>
        <taxon>Sar</taxon>
        <taxon>Alveolata</taxon>
        <taxon>Ciliophora</taxon>
        <taxon>Intramacronucleata</taxon>
        <taxon>Oligohymenophorea</taxon>
        <taxon>Peniculida</taxon>
        <taxon>Parameciidae</taxon>
        <taxon>Paramecium</taxon>
    </lineage>
</organism>
<evidence type="ECO:0000256" key="1">
    <source>
        <dbReference type="PROSITE-ProRule" id="PRU00221"/>
    </source>
</evidence>
<keyword evidence="3" id="KW-1185">Reference proteome</keyword>
<keyword evidence="1" id="KW-0853">WD repeat</keyword>
<proteinExistence type="predicted"/>
<dbReference type="InterPro" id="IPR001680">
    <property type="entry name" value="WD40_rpt"/>
</dbReference>
<dbReference type="PANTHER" id="PTHR19920:SF0">
    <property type="entry name" value="CYTOSOLIC IRON-SULFUR PROTEIN ASSEMBLY PROTEIN CIAO1-RELATED"/>
    <property type="match status" value="1"/>
</dbReference>
<reference evidence="2" key="1">
    <citation type="submission" date="2021-01" db="EMBL/GenBank/DDBJ databases">
        <authorList>
            <consortium name="Genoscope - CEA"/>
            <person name="William W."/>
        </authorList>
    </citation>
    <scope>NUCLEOTIDE SEQUENCE</scope>
</reference>
<protein>
    <recommendedName>
        <fullName evidence="4">WD40-repeat-containing domain</fullName>
    </recommendedName>
</protein>
<sequence>MQKVSESNIKKEYQRKVNECIENVQQAVENSFKNIDAKLDELLNYEFKSINIIAAQQQQESPKINSNILLNFQDDNFQQQICQELTSLIEIKIQKEVQNKKQQHQQLIKETETQWENLIKTNDSQIQSNNNSQIIQQSSTLIITQSNLKPFNYQLIPQNSIKQDQSCYAIAVNKDFTILIAGCNNQIKVFEFIQGILKQVQVLSEHGKNIHTLNFMKGSDHFISGSVDNSIIIWARNKNNQWIFQQKLNGHTGSILCLLLNKNEDIIVSGSHDYQIKFWQKSNGWLCSQTITDHTSTVYGLSFNEQQNRLISCGDDNIILVIEQLELNKQWIVIQKITVEQFGCRLCFIDNNTFTFYPYGKDYINVFEMNNSNKQYIKTKDIPVKSGNIYDNSLFPSQYIKLKCILVNKNGQNVSLIRMKQNGEFMIEESIDFGTRNLFGYMTDDGQYLITWDVKSKEIQIRKYQEK</sequence>
<feature type="repeat" description="WD" evidence="1">
    <location>
        <begin position="203"/>
        <end position="234"/>
    </location>
</feature>
<gene>
    <name evidence="2" type="ORF">PPRIM_AZ9-3.1.T1240115</name>
</gene>
<dbReference type="SMART" id="SM00320">
    <property type="entry name" value="WD40"/>
    <property type="match status" value="4"/>
</dbReference>
<dbReference type="GO" id="GO:0016226">
    <property type="term" value="P:iron-sulfur cluster assembly"/>
    <property type="evidence" value="ECO:0007669"/>
    <property type="project" value="TreeGrafter"/>
</dbReference>
<dbReference type="GO" id="GO:0097361">
    <property type="term" value="C:cytosolic [4Fe-4S] assembly targeting complex"/>
    <property type="evidence" value="ECO:0007669"/>
    <property type="project" value="TreeGrafter"/>
</dbReference>
<feature type="repeat" description="WD" evidence="1">
    <location>
        <begin position="248"/>
        <end position="280"/>
    </location>
</feature>
<dbReference type="EMBL" id="CAJJDM010000127">
    <property type="protein sequence ID" value="CAD8104653.1"/>
    <property type="molecule type" value="Genomic_DNA"/>
</dbReference>